<dbReference type="SMART" id="SM00220">
    <property type="entry name" value="S_TKc"/>
    <property type="match status" value="1"/>
</dbReference>
<dbReference type="PANTHER" id="PTHR47989">
    <property type="entry name" value="OS01G0750732 PROTEIN"/>
    <property type="match status" value="1"/>
</dbReference>
<dbReference type="Pfam" id="PF07714">
    <property type="entry name" value="PK_Tyr_Ser-Thr"/>
    <property type="match status" value="1"/>
</dbReference>
<dbReference type="InterPro" id="IPR017441">
    <property type="entry name" value="Protein_kinase_ATP_BS"/>
</dbReference>
<dbReference type="FunFam" id="2.60.120.430:FF:000005">
    <property type="entry name" value="Putative receptor-like protein kinase"/>
    <property type="match status" value="1"/>
</dbReference>
<dbReference type="PROSITE" id="PS00108">
    <property type="entry name" value="PROTEIN_KINASE_ST"/>
    <property type="match status" value="1"/>
</dbReference>
<dbReference type="Proteomes" id="UP001314170">
    <property type="component" value="Unassembled WGS sequence"/>
</dbReference>
<name>A0AAV1R6V4_9ROSI</name>
<dbReference type="CDD" id="cd14066">
    <property type="entry name" value="STKc_IRAK"/>
    <property type="match status" value="1"/>
</dbReference>
<dbReference type="PANTHER" id="PTHR47989:SF62">
    <property type="entry name" value="OS05G0423500 PROTEIN"/>
    <property type="match status" value="1"/>
</dbReference>
<dbReference type="InterPro" id="IPR011009">
    <property type="entry name" value="Kinase-like_dom_sf"/>
</dbReference>
<feature type="binding site" evidence="12">
    <location>
        <position position="548"/>
    </location>
    <ligand>
        <name>ATP</name>
        <dbReference type="ChEBI" id="CHEBI:30616"/>
    </ligand>
</feature>
<dbReference type="Gene3D" id="1.10.510.10">
    <property type="entry name" value="Transferase(Phosphotransferase) domain 1"/>
    <property type="match status" value="1"/>
</dbReference>
<dbReference type="GO" id="GO:0016020">
    <property type="term" value="C:membrane"/>
    <property type="evidence" value="ECO:0007669"/>
    <property type="project" value="UniProtKB-SubCell"/>
</dbReference>
<keyword evidence="5" id="KW-0732">Signal</keyword>
<keyword evidence="10" id="KW-0472">Membrane</keyword>
<dbReference type="PROSITE" id="PS50011">
    <property type="entry name" value="PROTEIN_KINASE_DOM"/>
    <property type="match status" value="1"/>
</dbReference>
<keyword evidence="15" id="KW-1185">Reference proteome</keyword>
<dbReference type="FunFam" id="2.60.120.430:FF:000001">
    <property type="entry name" value="Receptor-like protein kinase FERONIA"/>
    <property type="match status" value="1"/>
</dbReference>
<dbReference type="Pfam" id="PF12819">
    <property type="entry name" value="Malectin_like"/>
    <property type="match status" value="1"/>
</dbReference>
<keyword evidence="11" id="KW-0325">Glycoprotein</keyword>
<comment type="caution">
    <text evidence="14">The sequence shown here is derived from an EMBL/GenBank/DDBJ whole genome shotgun (WGS) entry which is preliminary data.</text>
</comment>
<evidence type="ECO:0000256" key="3">
    <source>
        <dbReference type="ARBA" id="ARBA00022679"/>
    </source>
</evidence>
<evidence type="ECO:0000313" key="15">
    <source>
        <dbReference type="Proteomes" id="UP001314170"/>
    </source>
</evidence>
<dbReference type="Gene3D" id="2.60.120.430">
    <property type="entry name" value="Galactose-binding lectin"/>
    <property type="match status" value="2"/>
</dbReference>
<sequence>MKRDGDGKKLKTSKNNLLLPSFLSPPMTILFVLVFALFLGPGNVFAGGNAFKPADEFLISCGARSLGSVPDGRLFKTDHEAQGFLQTKQDILVSVPSANVPSPIYLSARIFKEDATYAFTLKSAGWHWVRLHFFQFNNSEFDLQTATFSVNTDKYALLHNFNINNNTQVVLKEYLINMTEPNFSIHFKPLKNSAAFINAIEVVSAPDILISDQATNLFPANDFAGLNNYGYEVVYRLNMGGPLITSENDTLSRRWVPDKPYLKHEALAKSASVPTSSIKYGPGTSPLIAPATVYASAQEMADSETRIQNFNISWNFVTDATFSYVVRLHFCDIVSKSLNDLYFNVYLNGKKAISGLDLSSIKDELAVPYFKDIVVDASLMSNGLSVEVAPMNDETGTRNAILNGLEVFKMSSEVNSLDGAFGVDGKALENHKVVVAVGFGLMFGAFIGLGAMVLKWHKRPQDWQKRNSFSSWLLPVHAGDHSFMTSKTSLGSHKTNFYSSTLGLGRFFSFSELQEATNNFDSSAIIGVGGFGNVYLGTIDDGTKVAVKRGNPQSEQGITEFQTEIQMLSKLRHRHLVSLIGYCDENDEMILVYEYMSNGPFRDHLYGKNLPPLSWKQRLEISIGAARGLHYLHTGTAQGIIHRDVKTTNILLDDAFVAKVADFGLSKDAPMGQGHVSTAVKGSFGYLDPEYFRRQQLTDKSDVYSFGVVLLEVLCARPALNPQLPREQVNLAEWAMQWKRKGLIEKIIDPLLVGTVNPESLKKFAEAAEKCLAEHGVDRPTMGDVLWNLEYALQLQEAFSKGKAEEESKTSASVADSPAIVATPSAISTIVAEDNKSPAEVQVIDEHSGTAMFAQFAGLNGRYRVREMADNLDSSVTGRANLPQKRRGLSRYYSGKARSFTCIADVRCLEDLKKPERPDPKKGRNIQIGGACTFLHIHVDEYLAPPKAPHPVLPSTIRTPAKPPALTACSYSHKPEKGYGE</sequence>
<keyword evidence="9" id="KW-1133">Transmembrane helix</keyword>
<evidence type="ECO:0000259" key="13">
    <source>
        <dbReference type="PROSITE" id="PS50011"/>
    </source>
</evidence>
<keyword evidence="4" id="KW-0812">Transmembrane</keyword>
<dbReference type="GO" id="GO:0005524">
    <property type="term" value="F:ATP binding"/>
    <property type="evidence" value="ECO:0007669"/>
    <property type="project" value="UniProtKB-UniRule"/>
</dbReference>
<keyword evidence="3" id="KW-0808">Transferase</keyword>
<keyword evidence="7" id="KW-0418">Kinase</keyword>
<accession>A0AAV1R6V4</accession>
<dbReference type="InterPro" id="IPR001245">
    <property type="entry name" value="Ser-Thr/Tyr_kinase_cat_dom"/>
</dbReference>
<dbReference type="FunFam" id="1.10.510.10:FF:000058">
    <property type="entry name" value="Receptor-like protein kinase FERONIA"/>
    <property type="match status" value="1"/>
</dbReference>
<evidence type="ECO:0000256" key="6">
    <source>
        <dbReference type="ARBA" id="ARBA00022741"/>
    </source>
</evidence>
<proteinExistence type="predicted"/>
<dbReference type="InterPro" id="IPR000719">
    <property type="entry name" value="Prot_kinase_dom"/>
</dbReference>
<evidence type="ECO:0000256" key="12">
    <source>
        <dbReference type="PROSITE-ProRule" id="PRU10141"/>
    </source>
</evidence>
<dbReference type="InterPro" id="IPR008271">
    <property type="entry name" value="Ser/Thr_kinase_AS"/>
</dbReference>
<reference evidence="14 15" key="1">
    <citation type="submission" date="2024-01" db="EMBL/GenBank/DDBJ databases">
        <authorList>
            <person name="Waweru B."/>
        </authorList>
    </citation>
    <scope>NUCLEOTIDE SEQUENCE [LARGE SCALE GENOMIC DNA]</scope>
</reference>
<evidence type="ECO:0000256" key="4">
    <source>
        <dbReference type="ARBA" id="ARBA00022692"/>
    </source>
</evidence>
<evidence type="ECO:0000256" key="8">
    <source>
        <dbReference type="ARBA" id="ARBA00022840"/>
    </source>
</evidence>
<keyword evidence="8 12" id="KW-0067">ATP-binding</keyword>
<dbReference type="SUPFAM" id="SSF56112">
    <property type="entry name" value="Protein kinase-like (PK-like)"/>
    <property type="match status" value="1"/>
</dbReference>
<dbReference type="Gene3D" id="3.30.200.20">
    <property type="entry name" value="Phosphorylase Kinase, domain 1"/>
    <property type="match status" value="1"/>
</dbReference>
<evidence type="ECO:0000256" key="7">
    <source>
        <dbReference type="ARBA" id="ARBA00022777"/>
    </source>
</evidence>
<evidence type="ECO:0000256" key="11">
    <source>
        <dbReference type="ARBA" id="ARBA00023180"/>
    </source>
</evidence>
<feature type="domain" description="Protein kinase" evidence="13">
    <location>
        <begin position="520"/>
        <end position="792"/>
    </location>
</feature>
<dbReference type="InterPro" id="IPR024788">
    <property type="entry name" value="Malectin-like_Carb-bd_dom"/>
</dbReference>
<dbReference type="PROSITE" id="PS00107">
    <property type="entry name" value="PROTEIN_KINASE_ATP"/>
    <property type="match status" value="1"/>
</dbReference>
<keyword evidence="6 12" id="KW-0547">Nucleotide-binding</keyword>
<evidence type="ECO:0000256" key="10">
    <source>
        <dbReference type="ARBA" id="ARBA00023136"/>
    </source>
</evidence>
<evidence type="ECO:0000256" key="5">
    <source>
        <dbReference type="ARBA" id="ARBA00022729"/>
    </source>
</evidence>
<comment type="subcellular location">
    <subcellularLocation>
        <location evidence="1">Membrane</location>
        <topology evidence="1">Single-pass membrane protein</topology>
    </subcellularLocation>
</comment>
<dbReference type="EMBL" id="CAWUPB010000913">
    <property type="protein sequence ID" value="CAK7329653.1"/>
    <property type="molecule type" value="Genomic_DNA"/>
</dbReference>
<evidence type="ECO:0000313" key="14">
    <source>
        <dbReference type="EMBL" id="CAK7329653.1"/>
    </source>
</evidence>
<evidence type="ECO:0000256" key="9">
    <source>
        <dbReference type="ARBA" id="ARBA00022989"/>
    </source>
</evidence>
<dbReference type="FunFam" id="3.30.200.20:FF:000039">
    <property type="entry name" value="receptor-like protein kinase FERONIA"/>
    <property type="match status" value="1"/>
</dbReference>
<organism evidence="14 15">
    <name type="scientific">Dovyalis caffra</name>
    <dbReference type="NCBI Taxonomy" id="77055"/>
    <lineage>
        <taxon>Eukaryota</taxon>
        <taxon>Viridiplantae</taxon>
        <taxon>Streptophyta</taxon>
        <taxon>Embryophyta</taxon>
        <taxon>Tracheophyta</taxon>
        <taxon>Spermatophyta</taxon>
        <taxon>Magnoliopsida</taxon>
        <taxon>eudicotyledons</taxon>
        <taxon>Gunneridae</taxon>
        <taxon>Pentapetalae</taxon>
        <taxon>rosids</taxon>
        <taxon>fabids</taxon>
        <taxon>Malpighiales</taxon>
        <taxon>Salicaceae</taxon>
        <taxon>Flacourtieae</taxon>
        <taxon>Dovyalis</taxon>
    </lineage>
</organism>
<keyword evidence="2" id="KW-0723">Serine/threonine-protein kinase</keyword>
<protein>
    <recommendedName>
        <fullName evidence="13">Protein kinase domain-containing protein</fullName>
    </recommendedName>
</protein>
<dbReference type="GO" id="GO:0004674">
    <property type="term" value="F:protein serine/threonine kinase activity"/>
    <property type="evidence" value="ECO:0007669"/>
    <property type="project" value="UniProtKB-KW"/>
</dbReference>
<evidence type="ECO:0000256" key="1">
    <source>
        <dbReference type="ARBA" id="ARBA00004167"/>
    </source>
</evidence>
<dbReference type="AlphaFoldDB" id="A0AAV1R6V4"/>
<gene>
    <name evidence="14" type="ORF">DCAF_LOCUS7408</name>
</gene>
<evidence type="ECO:0000256" key="2">
    <source>
        <dbReference type="ARBA" id="ARBA00022527"/>
    </source>
</evidence>